<dbReference type="AlphaFoldDB" id="A0A6I8U7G5"/>
<dbReference type="Proteomes" id="UP000008820">
    <property type="component" value="Chromosome 3"/>
</dbReference>
<feature type="region of interest" description="Disordered" evidence="1">
    <location>
        <begin position="532"/>
        <end position="553"/>
    </location>
</feature>
<protein>
    <submittedName>
        <fullName evidence="3">Uncharacterized protein</fullName>
    </submittedName>
</protein>
<sequence>MMSVLGLWILVSLLGYSIGYVIVQRPAEYYNYQTQPYARQWQPLQYQFLDYQPSYYNNYYYPSAFTYAVPNKPYPKPLKPDLGHGLSYEEGQNLLQVYRLIRVITIFRTPTKKLTLLDKLLKRLTKQSLQDQLVDLVCHVDGYEEVAELDQGPPGIKLDLFVDDPGRLLFAIQRALNALDLDEYEYDHHYGKHHGFCGVHKELCGELRELRDEANALSVPLIKKHRVYEIKAMVKQALDSDILEDLDEDLESRLLELDDIDIEMPEIPLFEEVPMATSYDAQIPEDYQEQINEDYQEQIPVIYQEPIYRSYQEQLPVAEQYDEQKLNQLATVLHNYFQQQSTTESHQEIHQKEVVPTSTPTYPRTTVPTTATVSVIPIAKEDTNTWFGSLFGNGDALPGTVDVSEPAVLIEPVTVEKSDPKKVVENNVSANTEKSNSASAFFSAPLWLSKTSDQQEVENKESSPSFLNKVDEMLRKEFAEHRQASDNATKAEKEEARDLPDELSRIDVDDNGPTRVDMFKLKEASPALDFIDADPSRTSVESRNQQSPKNNARRAVKEEILKVLSLLEEAFEELHGRISDPDVDKLVDGLRDVEAGVRWTEMLSALQKLITEKQLESGEQILDVLEHWKEDENGQINNGYFERTYGGQTTKASVNQ</sequence>
<evidence type="ECO:0000256" key="1">
    <source>
        <dbReference type="SAM" id="MobiDB-lite"/>
    </source>
</evidence>
<keyword evidence="4" id="KW-1185">Reference proteome</keyword>
<feature type="region of interest" description="Disordered" evidence="1">
    <location>
        <begin position="343"/>
        <end position="366"/>
    </location>
</feature>
<dbReference type="OrthoDB" id="10585861at2759"/>
<feature type="region of interest" description="Disordered" evidence="1">
    <location>
        <begin position="481"/>
        <end position="510"/>
    </location>
</feature>
<reference evidence="3 4" key="1">
    <citation type="submission" date="2017-06" db="EMBL/GenBank/DDBJ databases">
        <title>Aedes aegypti genome working group (AGWG) sequencing and assembly.</title>
        <authorList>
            <consortium name="Aedes aegypti Genome Working Group (AGWG)"/>
            <person name="Matthews B.J."/>
        </authorList>
    </citation>
    <scope>NUCLEOTIDE SEQUENCE [LARGE SCALE GENOMIC DNA]</scope>
    <source>
        <strain evidence="3 4">LVP_AGWG</strain>
    </source>
</reference>
<keyword evidence="2" id="KW-0732">Signal</keyword>
<proteinExistence type="predicted"/>
<dbReference type="EnsemblMetazoa" id="AAEL024521-RA">
    <property type="protein sequence ID" value="AAEL024521-PA"/>
    <property type="gene ID" value="AAEL024521"/>
</dbReference>
<evidence type="ECO:0000313" key="4">
    <source>
        <dbReference type="Proteomes" id="UP000008820"/>
    </source>
</evidence>
<feature type="chain" id="PRO_5043602103" evidence="2">
    <location>
        <begin position="20"/>
        <end position="656"/>
    </location>
</feature>
<dbReference type="InParanoid" id="A0A6I8U7G5"/>
<organism evidence="3 4">
    <name type="scientific">Aedes aegypti</name>
    <name type="common">Yellowfever mosquito</name>
    <name type="synonym">Culex aegypti</name>
    <dbReference type="NCBI Taxonomy" id="7159"/>
    <lineage>
        <taxon>Eukaryota</taxon>
        <taxon>Metazoa</taxon>
        <taxon>Ecdysozoa</taxon>
        <taxon>Arthropoda</taxon>
        <taxon>Hexapoda</taxon>
        <taxon>Insecta</taxon>
        <taxon>Pterygota</taxon>
        <taxon>Neoptera</taxon>
        <taxon>Endopterygota</taxon>
        <taxon>Diptera</taxon>
        <taxon>Nematocera</taxon>
        <taxon>Culicoidea</taxon>
        <taxon>Culicidae</taxon>
        <taxon>Culicinae</taxon>
        <taxon>Aedini</taxon>
        <taxon>Aedes</taxon>
        <taxon>Stegomyia</taxon>
    </lineage>
</organism>
<feature type="signal peptide" evidence="2">
    <location>
        <begin position="1"/>
        <end position="19"/>
    </location>
</feature>
<evidence type="ECO:0000313" key="3">
    <source>
        <dbReference type="EnsemblMetazoa" id="AAEL024521-PA"/>
    </source>
</evidence>
<reference evidence="3" key="2">
    <citation type="submission" date="2020-05" db="UniProtKB">
        <authorList>
            <consortium name="EnsemblMetazoa"/>
        </authorList>
    </citation>
    <scope>IDENTIFICATION</scope>
    <source>
        <strain evidence="3">LVP_AGWG</strain>
    </source>
</reference>
<feature type="compositionally biased region" description="Low complexity" evidence="1">
    <location>
        <begin position="354"/>
        <end position="366"/>
    </location>
</feature>
<accession>A0A6I8U7G5</accession>
<name>A0A6I8U7G5_AEDAE</name>
<gene>
    <name evidence="3" type="primary">110679351</name>
</gene>
<feature type="compositionally biased region" description="Polar residues" evidence="1">
    <location>
        <begin position="536"/>
        <end position="550"/>
    </location>
</feature>
<evidence type="ECO:0000256" key="2">
    <source>
        <dbReference type="SAM" id="SignalP"/>
    </source>
</evidence>
<feature type="compositionally biased region" description="Basic and acidic residues" evidence="1">
    <location>
        <begin position="481"/>
        <end position="508"/>
    </location>
</feature>